<dbReference type="PROSITE" id="PS51194">
    <property type="entry name" value="HELICASE_CTER"/>
    <property type="match status" value="1"/>
</dbReference>
<dbReference type="SUPFAM" id="SSF69065">
    <property type="entry name" value="RNase III domain-like"/>
    <property type="match status" value="2"/>
</dbReference>
<reference evidence="27 28" key="1">
    <citation type="submission" date="2018-12" db="EMBL/GenBank/DDBJ databases">
        <title>Venturia inaequalis Genome Resource.</title>
        <authorList>
            <person name="Lichtner F.J."/>
        </authorList>
    </citation>
    <scope>NUCLEOTIDE SEQUENCE [LARGE SCALE GENOMIC DNA]</scope>
    <source>
        <strain evidence="27 28">120213</strain>
    </source>
</reference>
<dbReference type="SMART" id="SM00490">
    <property type="entry name" value="HELICc"/>
    <property type="match status" value="1"/>
</dbReference>
<evidence type="ECO:0000256" key="3">
    <source>
        <dbReference type="ARBA" id="ARBA00005109"/>
    </source>
</evidence>
<dbReference type="InterPro" id="IPR027417">
    <property type="entry name" value="P-loop_NTPase"/>
</dbReference>
<dbReference type="GO" id="GO:0005737">
    <property type="term" value="C:cytoplasm"/>
    <property type="evidence" value="ECO:0007669"/>
    <property type="project" value="TreeGrafter"/>
</dbReference>
<keyword evidence="11" id="KW-0547">Nucleotide-binding</keyword>
<evidence type="ECO:0000259" key="26">
    <source>
        <dbReference type="PROSITE" id="PS51327"/>
    </source>
</evidence>
<evidence type="ECO:0000313" key="27">
    <source>
        <dbReference type="EMBL" id="KAE9966489.1"/>
    </source>
</evidence>
<dbReference type="Gene3D" id="3.40.50.300">
    <property type="entry name" value="P-loop containing nucleotide triphosphate hydrolases"/>
    <property type="match status" value="2"/>
</dbReference>
<evidence type="ECO:0000259" key="24">
    <source>
        <dbReference type="PROSITE" id="PS51192"/>
    </source>
</evidence>
<keyword evidence="19" id="KW-0051">Antiviral defense</keyword>
<evidence type="ECO:0000256" key="20">
    <source>
        <dbReference type="ARBA" id="ARBA00023211"/>
    </source>
</evidence>
<dbReference type="InterPro" id="IPR014001">
    <property type="entry name" value="Helicase_ATP-bd"/>
</dbReference>
<evidence type="ECO:0000256" key="8">
    <source>
        <dbReference type="ARBA" id="ARBA00022721"/>
    </source>
</evidence>
<dbReference type="GO" id="GO:0004386">
    <property type="term" value="F:helicase activity"/>
    <property type="evidence" value="ECO:0007669"/>
    <property type="project" value="UniProtKB-KW"/>
</dbReference>
<dbReference type="Proteomes" id="UP000447873">
    <property type="component" value="Unassembled WGS sequence"/>
</dbReference>
<dbReference type="SUPFAM" id="SSF48179">
    <property type="entry name" value="6-phosphogluconate dehydrogenase C-terminal domain-like"/>
    <property type="match status" value="1"/>
</dbReference>
<feature type="domain" description="RNase III" evidence="23">
    <location>
        <begin position="1240"/>
        <end position="1391"/>
    </location>
</feature>
<dbReference type="FunFam" id="1.10.1520.10:FF:000015">
    <property type="entry name" value="Dicer-like protein 1"/>
    <property type="match status" value="1"/>
</dbReference>
<evidence type="ECO:0000256" key="21">
    <source>
        <dbReference type="ARBA" id="ARBA00049197"/>
    </source>
</evidence>
<dbReference type="Gene3D" id="3.30.160.380">
    <property type="entry name" value="Dicer dimerisation domain"/>
    <property type="match status" value="1"/>
</dbReference>
<organism evidence="27 28">
    <name type="scientific">Venturia inaequalis</name>
    <name type="common">Apple scab fungus</name>
    <dbReference type="NCBI Taxonomy" id="5025"/>
    <lineage>
        <taxon>Eukaryota</taxon>
        <taxon>Fungi</taxon>
        <taxon>Dikarya</taxon>
        <taxon>Ascomycota</taxon>
        <taxon>Pezizomycotina</taxon>
        <taxon>Dothideomycetes</taxon>
        <taxon>Pleosporomycetidae</taxon>
        <taxon>Venturiales</taxon>
        <taxon>Venturiaceae</taxon>
        <taxon>Venturia</taxon>
    </lineage>
</organism>
<evidence type="ECO:0000256" key="22">
    <source>
        <dbReference type="PROSITE-ProRule" id="PRU00657"/>
    </source>
</evidence>
<keyword evidence="17" id="KW-0560">Oxidoreductase</keyword>
<feature type="domain" description="RNase III" evidence="23">
    <location>
        <begin position="1033"/>
        <end position="1184"/>
    </location>
</feature>
<dbReference type="PROSITE" id="PS51327">
    <property type="entry name" value="DICER_DSRBF"/>
    <property type="match status" value="1"/>
</dbReference>
<comment type="similarity">
    <text evidence="22">Belongs to the helicase family. Dicer subfamily.</text>
</comment>
<dbReference type="InterPro" id="IPR029154">
    <property type="entry name" value="HIBADH-like_NADP-bd"/>
</dbReference>
<evidence type="ECO:0000256" key="5">
    <source>
        <dbReference type="ARBA" id="ARBA00012991"/>
    </source>
</evidence>
<keyword evidence="14" id="KW-0067">ATP-binding</keyword>
<dbReference type="CDD" id="cd00593">
    <property type="entry name" value="RIBOc"/>
    <property type="match status" value="2"/>
</dbReference>
<dbReference type="GO" id="GO:0050688">
    <property type="term" value="P:regulation of defense response to virus"/>
    <property type="evidence" value="ECO:0007669"/>
    <property type="project" value="UniProtKB-KW"/>
</dbReference>
<comment type="cofactor">
    <cofactor evidence="1">
        <name>Mn(2+)</name>
        <dbReference type="ChEBI" id="CHEBI:29035"/>
    </cofactor>
</comment>
<evidence type="ECO:0000256" key="7">
    <source>
        <dbReference type="ARBA" id="ARBA00022456"/>
    </source>
</evidence>
<dbReference type="InterPro" id="IPR011545">
    <property type="entry name" value="DEAD/DEAH_box_helicase_dom"/>
</dbReference>
<dbReference type="Pfam" id="PF00271">
    <property type="entry name" value="Helicase_C"/>
    <property type="match status" value="1"/>
</dbReference>
<dbReference type="InterPro" id="IPR001650">
    <property type="entry name" value="Helicase_C-like"/>
</dbReference>
<dbReference type="GO" id="GO:0003723">
    <property type="term" value="F:RNA binding"/>
    <property type="evidence" value="ECO:0007669"/>
    <property type="project" value="UniProtKB-UniRule"/>
</dbReference>
<evidence type="ECO:0000256" key="12">
    <source>
        <dbReference type="ARBA" id="ARBA00022801"/>
    </source>
</evidence>
<evidence type="ECO:0000256" key="9">
    <source>
        <dbReference type="ARBA" id="ARBA00022723"/>
    </source>
</evidence>
<dbReference type="SUPFAM" id="SSF52540">
    <property type="entry name" value="P-loop containing nucleoside triphosphate hydrolases"/>
    <property type="match status" value="1"/>
</dbReference>
<dbReference type="GO" id="GO:0046872">
    <property type="term" value="F:metal ion binding"/>
    <property type="evidence" value="ECO:0007669"/>
    <property type="project" value="UniProtKB-KW"/>
</dbReference>
<evidence type="ECO:0000259" key="25">
    <source>
        <dbReference type="PROSITE" id="PS51194"/>
    </source>
</evidence>
<evidence type="ECO:0000256" key="15">
    <source>
        <dbReference type="ARBA" id="ARBA00022842"/>
    </source>
</evidence>
<evidence type="ECO:0000256" key="10">
    <source>
        <dbReference type="ARBA" id="ARBA00022737"/>
    </source>
</evidence>
<dbReference type="PROSITE" id="PS51192">
    <property type="entry name" value="HELICASE_ATP_BIND_1"/>
    <property type="match status" value="1"/>
</dbReference>
<dbReference type="Pfam" id="PF24995">
    <property type="entry name" value="DSRM_2"/>
    <property type="match status" value="1"/>
</dbReference>
<accession>A0A8H3YMX0</accession>
<feature type="domain" description="Dicer dsRNA-binding fold" evidence="26">
    <location>
        <begin position="629"/>
        <end position="720"/>
    </location>
</feature>
<keyword evidence="16 22" id="KW-0694">RNA-binding</keyword>
<dbReference type="Pfam" id="PF00270">
    <property type="entry name" value="DEAD"/>
    <property type="match status" value="1"/>
</dbReference>
<proteinExistence type="inferred from homology"/>
<comment type="caution">
    <text evidence="27">The sequence shown here is derived from an EMBL/GenBank/DDBJ whole genome shotgun (WGS) entry which is preliminary data.</text>
</comment>
<evidence type="ECO:0000256" key="1">
    <source>
        <dbReference type="ARBA" id="ARBA00001936"/>
    </source>
</evidence>
<dbReference type="InterPro" id="IPR036291">
    <property type="entry name" value="NAD(P)-bd_dom_sf"/>
</dbReference>
<dbReference type="GO" id="GO:0008442">
    <property type="term" value="F:3-hydroxyisobutyrate dehydrogenase activity"/>
    <property type="evidence" value="ECO:0007669"/>
    <property type="project" value="UniProtKB-EC"/>
</dbReference>
<dbReference type="PROSITE" id="PS50142">
    <property type="entry name" value="RNASE_3_2"/>
    <property type="match status" value="2"/>
</dbReference>
<comment type="cofactor">
    <cofactor evidence="2">
        <name>Mg(2+)</name>
        <dbReference type="ChEBI" id="CHEBI:18420"/>
    </cofactor>
</comment>
<dbReference type="SMART" id="SM00487">
    <property type="entry name" value="DEXDc"/>
    <property type="match status" value="1"/>
</dbReference>
<dbReference type="InterPro" id="IPR013328">
    <property type="entry name" value="6PGD_dom2"/>
</dbReference>
<dbReference type="Gene3D" id="1.10.1040.10">
    <property type="entry name" value="N-(1-d-carboxylethyl)-l-norvaline Dehydrogenase, domain 2"/>
    <property type="match status" value="1"/>
</dbReference>
<dbReference type="GO" id="GO:0051607">
    <property type="term" value="P:defense response to virus"/>
    <property type="evidence" value="ECO:0007669"/>
    <property type="project" value="UniProtKB-KW"/>
</dbReference>
<evidence type="ECO:0000256" key="6">
    <source>
        <dbReference type="ARBA" id="ARBA00020797"/>
    </source>
</evidence>
<evidence type="ECO:0000313" key="28">
    <source>
        <dbReference type="Proteomes" id="UP000447873"/>
    </source>
</evidence>
<evidence type="ECO:0000256" key="2">
    <source>
        <dbReference type="ARBA" id="ARBA00001946"/>
    </source>
</evidence>
<evidence type="ECO:0000256" key="16">
    <source>
        <dbReference type="ARBA" id="ARBA00022884"/>
    </source>
</evidence>
<dbReference type="Gene3D" id="1.10.1520.10">
    <property type="entry name" value="Ribonuclease III domain"/>
    <property type="match status" value="2"/>
</dbReference>
<gene>
    <name evidence="27" type="ORF">EG328_008893</name>
</gene>
<dbReference type="GO" id="GO:0050661">
    <property type="term" value="F:NADP binding"/>
    <property type="evidence" value="ECO:0007669"/>
    <property type="project" value="InterPro"/>
</dbReference>
<dbReference type="SMART" id="SM00535">
    <property type="entry name" value="RIBOc"/>
    <property type="match status" value="2"/>
</dbReference>
<evidence type="ECO:0000256" key="17">
    <source>
        <dbReference type="ARBA" id="ARBA00023002"/>
    </source>
</evidence>
<dbReference type="InterPro" id="IPR006115">
    <property type="entry name" value="6PGDH_NADP-bd"/>
</dbReference>
<dbReference type="GO" id="GO:0051287">
    <property type="term" value="F:NAD binding"/>
    <property type="evidence" value="ECO:0007669"/>
    <property type="project" value="InterPro"/>
</dbReference>
<dbReference type="GO" id="GO:0009083">
    <property type="term" value="P:branched-chain amino acid catabolic process"/>
    <property type="evidence" value="ECO:0007669"/>
    <property type="project" value="UniProtKB-KW"/>
</dbReference>
<comment type="catalytic activity">
    <reaction evidence="21">
        <text>3-hydroxy-2-methylpropanoate + NAD(+) = 2-methyl-3-oxopropanoate + NADH + H(+)</text>
        <dbReference type="Rhea" id="RHEA:17681"/>
        <dbReference type="ChEBI" id="CHEBI:11805"/>
        <dbReference type="ChEBI" id="CHEBI:15378"/>
        <dbReference type="ChEBI" id="CHEBI:57540"/>
        <dbReference type="ChEBI" id="CHEBI:57700"/>
        <dbReference type="ChEBI" id="CHEBI:57945"/>
        <dbReference type="EC" id="1.1.1.31"/>
    </reaction>
</comment>
<feature type="domain" description="Helicase ATP-binding" evidence="24">
    <location>
        <begin position="115"/>
        <end position="299"/>
    </location>
</feature>
<evidence type="ECO:0000256" key="13">
    <source>
        <dbReference type="ARBA" id="ARBA00022806"/>
    </source>
</evidence>
<dbReference type="EMBL" id="WNWS01000514">
    <property type="protein sequence ID" value="KAE9966489.1"/>
    <property type="molecule type" value="Genomic_DNA"/>
</dbReference>
<dbReference type="InterPro" id="IPR008927">
    <property type="entry name" value="6-PGluconate_DH-like_C_sf"/>
</dbReference>
<keyword evidence="8" id="KW-0930">Antiviral protein</keyword>
<dbReference type="CDD" id="cd18802">
    <property type="entry name" value="SF2_C_dicer"/>
    <property type="match status" value="1"/>
</dbReference>
<name>A0A8H3YMX0_VENIN</name>
<dbReference type="FunFam" id="1.10.1520.10:FF:000026">
    <property type="entry name" value="Dicer-like protein 1"/>
    <property type="match status" value="1"/>
</dbReference>
<keyword evidence="9" id="KW-0479">Metal-binding</keyword>
<dbReference type="PANTHER" id="PTHR14950">
    <property type="entry name" value="DICER-RELATED"/>
    <property type="match status" value="1"/>
</dbReference>
<dbReference type="Pfam" id="PF03368">
    <property type="entry name" value="Dicer_dimer"/>
    <property type="match status" value="1"/>
</dbReference>
<dbReference type="InterPro" id="IPR056755">
    <property type="entry name" value="DSRM_2"/>
</dbReference>
<dbReference type="InterPro" id="IPR005034">
    <property type="entry name" value="Dicer_dimerisation"/>
</dbReference>
<keyword evidence="7" id="KW-0101">Branched-chain amino acid catabolism</keyword>
<sequence length="2024" mass="228622">MALTETQIRERQADPDLDFFEVESIVAEPVPEAQYESDEEDDASDVQRPHLGIEQRRQQNTIFESYLVDKAKAFTKEENKADLKRYKVAELSVENILASAESSTIKDPREYQVELFEKAKNENIIAVLDTGSGKTLIAVLLLRHMLDKELEDRAAGKEPKLAFFLVPSVALVFQQYTVLGCNLDHKIARLMGGGNGSESNSNEREAWKKHIEKDMVIVCTAEILNQALSHSFIRMDQINLLIFDEAHHAKGNHPYAVIIQQFYRSLRSSLRPRIFGMTASPVDAKEDVHLAAMGLEDMLQSRIATTPISEQFRSQAKELIMYYSRLEIAFETPLFQRLYEKFGHMNMFQRLFTTSKEASRYLGRWASDKYWDFALGEESATKAETKLSGEFNSRHREEDVGKLDTDIKLIQEAAKIVAGHYFGSPEPILRDVSSKVIKLHEILAAHYERPSNNRCIVFVERRAHARLLSLMFQSIGGPNLKVGLLTGLGSSMGEMNDSFRMQVMTMKKFREGDLNCLFATSVAEEGIDIPDCNLVIRFDLCKTMIQFVQSKGRARHVNSKFIELMEDNNYLHRGTVMAVRNDATTMRTWCTRLPDRVLRGNDGDYDANKNLGETFKDPVTGAKLTYSNSLVILSLFSSSLAYEDKNNSQAPQYIMSVDGGQYICEVVLPETSPIRSCTGKRWKNKSLAKRSAAFEMCINLLKKEFIDGHLLSVYKKRLPAFRNAQLALSSKKHNMYPMRIKPTLWSEGRGTMPSELYLTIIDVSVGLDRPHQPLGLLTRGPLPELPEFPLFLDSGKVTMATIKNFQKKLTVNEAVLNYLTIFTHRLWKDVNAKIFEVDVPGMSYWVAPIIDDPSLATNLDPENYIEWKTLETVFMNEEYPWTEEMEDSFLTDKFLVDRWSGNRRFICKGVHASYKPLDLVPDNTVKPGGPGGKNRLDILAYSISLWGKSGAAMREKSSLNQPVVETDQILHRQNWLAEPESSEKERLTKAYLCPQPLRISALPLNVVSMFIVFPAIIHRIEDYMISLEAADIVGIKISPALALEACTKDSDNSEEHNEERVNFRSGMGPNYERLEFIGDCFLKMATSIALYGLNPNDDEFDSHVNRMVMICNKNLFNTAKALDMPEYVRSMAFSRRLWYPEGLKLLHGKGSGKDGSDAIKHSLGEKSVADVCEAMIGASFVQYNQPGNWQASDWDMAVKATTKMVSNPDHPQQKWDDYYAGYEIPSYQTAQVTASQRDLADKIYAKMGYRFQYPRLLRSAFAHPSCPYAWEKIPNYQRLEFLGDSLLDTACITHLFYNYPDKDPQWLTEHKMAMVANKFLGALCVKLGFHQHFRYSHAQLQHQIMEYVSEVELAAEKAKGEVDYWIGVKDPPKCLPDIVEAYIGAIFVDSSYNYSHVQTFFDKHMKPFFEDMSIYDSFANNHPTTHLHNLLSTHLGCQSYRLFAQEMPLDAPGAKVKVMSALVVHEKVVCHGVAASGRHHNKRRAALFQAPVQVRQPAANHNATFAAPEDEYREDIGKMIQQMAYSLSIQASPRWKPQETMSRRVEIINAVSSVRENYRQARLLVWEIARREHSIEVLASKGHFRLKGQELELDKELFGGIEEMDRPTVADVRVRELSDDPLKQMREVVTDQKWLEAEAANAKRALSLADRKLRERVIVPLKKSMALREKTSYLVIRADFISLHQEVMQICTTLRGIFDNLKRAYEAASRCKKLLEGVAKRERLGQMGYRMAKNLREKIPADDVLMVQDVNKDAVKKFVEELSGFHVIASEGARVIAEQSSTIITALPEPQHVKGVYRAMLEGLNLSETSLEQERLFLDTSTIDPMTSGEVSRSITSTGQGKFIDAPMSGGVVGAGAGTLTFMIGGPENLIPRATEVLSMMGKRVLHMGGQGAGLKAKLANNYLLALNNIATCEAMNMGVKWGLDPKALAGMINTATGRCWPSEVNNPVPGVIETSPASRDYDGGFGVSLMNKDLRLALAACDEFGIKNRMGPVAKQIYDEVQADEKLKTKDFSVVYRYMGGKE</sequence>
<dbReference type="GO" id="GO:0004525">
    <property type="term" value="F:ribonuclease III activity"/>
    <property type="evidence" value="ECO:0007669"/>
    <property type="project" value="InterPro"/>
</dbReference>
<keyword evidence="18" id="KW-0520">NAD</keyword>
<keyword evidence="20" id="KW-0464">Manganese</keyword>
<evidence type="ECO:0000256" key="11">
    <source>
        <dbReference type="ARBA" id="ARBA00022741"/>
    </source>
</evidence>
<dbReference type="Pfam" id="PF03446">
    <property type="entry name" value="NAD_binding_2"/>
    <property type="match status" value="1"/>
</dbReference>
<dbReference type="Gene3D" id="3.40.50.720">
    <property type="entry name" value="NAD(P)-binding Rossmann-like Domain"/>
    <property type="match status" value="1"/>
</dbReference>
<dbReference type="Pfam" id="PF14833">
    <property type="entry name" value="NAD_binding_11"/>
    <property type="match status" value="1"/>
</dbReference>
<dbReference type="FunFam" id="1.10.1040.10:FF:000006">
    <property type="entry name" value="3-hydroxyisobutyrate dehydrogenase"/>
    <property type="match status" value="1"/>
</dbReference>
<keyword evidence="15" id="KW-0460">Magnesium</keyword>
<dbReference type="PANTHER" id="PTHR14950:SF62">
    <property type="entry name" value="DICER-LIKE PROTEIN 1"/>
    <property type="match status" value="1"/>
</dbReference>
<dbReference type="EC" id="1.1.1.31" evidence="5"/>
<dbReference type="InterPro" id="IPR036389">
    <property type="entry name" value="RNase_III_sf"/>
</dbReference>
<evidence type="ECO:0000256" key="19">
    <source>
        <dbReference type="ARBA" id="ARBA00023118"/>
    </source>
</evidence>
<dbReference type="GO" id="GO:0005524">
    <property type="term" value="F:ATP binding"/>
    <property type="evidence" value="ECO:0007669"/>
    <property type="project" value="UniProtKB-KW"/>
</dbReference>
<feature type="domain" description="Helicase C-terminal" evidence="25">
    <location>
        <begin position="431"/>
        <end position="594"/>
    </location>
</feature>
<keyword evidence="12" id="KW-0378">Hydrolase</keyword>
<evidence type="ECO:0000259" key="23">
    <source>
        <dbReference type="PROSITE" id="PS50142"/>
    </source>
</evidence>
<dbReference type="GO" id="GO:0030422">
    <property type="term" value="P:siRNA processing"/>
    <property type="evidence" value="ECO:0007669"/>
    <property type="project" value="TreeGrafter"/>
</dbReference>
<comment type="pathway">
    <text evidence="3">Amino-acid degradation; L-valine degradation.</text>
</comment>
<evidence type="ECO:0000256" key="18">
    <source>
        <dbReference type="ARBA" id="ARBA00023027"/>
    </source>
</evidence>
<dbReference type="PROSITE" id="PS00517">
    <property type="entry name" value="RNASE_3_1"/>
    <property type="match status" value="1"/>
</dbReference>
<evidence type="ECO:0000256" key="14">
    <source>
        <dbReference type="ARBA" id="ARBA00022840"/>
    </source>
</evidence>
<evidence type="ECO:0000256" key="4">
    <source>
        <dbReference type="ARBA" id="ARBA00006013"/>
    </source>
</evidence>
<comment type="similarity">
    <text evidence="4">Belongs to the HIBADH-related family. 3-hydroxyisobutyrate dehydrogenase subfamily.</text>
</comment>
<keyword evidence="10" id="KW-0677">Repeat</keyword>
<keyword evidence="13" id="KW-0347">Helicase</keyword>
<protein>
    <recommendedName>
        <fullName evidence="6">Dicer-like protein 1</fullName>
        <ecNumber evidence="5">1.1.1.31</ecNumber>
    </recommendedName>
</protein>
<dbReference type="CDD" id="cd18034">
    <property type="entry name" value="DEXHc_dicer"/>
    <property type="match status" value="1"/>
</dbReference>
<dbReference type="InterPro" id="IPR000999">
    <property type="entry name" value="RNase_III_dom"/>
</dbReference>
<dbReference type="GO" id="GO:0005634">
    <property type="term" value="C:nucleus"/>
    <property type="evidence" value="ECO:0007669"/>
    <property type="project" value="TreeGrafter"/>
</dbReference>
<dbReference type="SUPFAM" id="SSF51735">
    <property type="entry name" value="NAD(P)-binding Rossmann-fold domains"/>
    <property type="match status" value="1"/>
</dbReference>
<dbReference type="InterPro" id="IPR038248">
    <property type="entry name" value="Dicer_dimer_sf"/>
</dbReference>
<dbReference type="Pfam" id="PF00636">
    <property type="entry name" value="Ribonuclease_3"/>
    <property type="match status" value="2"/>
</dbReference>